<keyword evidence="9 10" id="KW-0472">Membrane</keyword>
<dbReference type="GO" id="GO:0017004">
    <property type="term" value="P:cytochrome complex assembly"/>
    <property type="evidence" value="ECO:0007669"/>
    <property type="project" value="UniProtKB-KW"/>
</dbReference>
<feature type="topological domain" description="Cytoplasmic" evidence="10">
    <location>
        <begin position="1"/>
        <end position="11"/>
    </location>
</feature>
<dbReference type="HAMAP" id="MF_01959">
    <property type="entry name" value="CcmE"/>
    <property type="match status" value="1"/>
</dbReference>
<dbReference type="AlphaFoldDB" id="A0A1G6U0E9"/>
<evidence type="ECO:0000313" key="14">
    <source>
        <dbReference type="EMBL" id="SDD34781.1"/>
    </source>
</evidence>
<dbReference type="NCBIfam" id="NF009727">
    <property type="entry name" value="PRK13254.1-1"/>
    <property type="match status" value="1"/>
</dbReference>
<dbReference type="Proteomes" id="UP000183685">
    <property type="component" value="Unassembled WGS sequence"/>
</dbReference>
<name>A0A1G6U0E9_9PROT</name>
<accession>A0A1G6U0E9</accession>
<keyword evidence="8 10" id="KW-0408">Iron</keyword>
<evidence type="ECO:0000256" key="2">
    <source>
        <dbReference type="ARBA" id="ARBA00022617"/>
    </source>
</evidence>
<dbReference type="OrthoDB" id="9793584at2"/>
<dbReference type="PANTHER" id="PTHR34128">
    <property type="entry name" value="CYTOCHROME C-TYPE BIOGENESIS PROTEIN CCME HOMOLOG, MITOCHONDRIAL"/>
    <property type="match status" value="1"/>
</dbReference>
<evidence type="ECO:0000313" key="15">
    <source>
        <dbReference type="Proteomes" id="UP000183685"/>
    </source>
</evidence>
<keyword evidence="6 10" id="KW-0735">Signal-anchor</keyword>
<reference evidence="14 15" key="1">
    <citation type="submission" date="2016-10" db="EMBL/GenBank/DDBJ databases">
        <authorList>
            <person name="de Groot N.N."/>
        </authorList>
    </citation>
    <scope>NUCLEOTIDE SEQUENCE [LARGE SCALE GENOMIC DNA]</scope>
    <source>
        <strain evidence="14 15">CGMCC 1.9109</strain>
    </source>
</reference>
<evidence type="ECO:0000256" key="6">
    <source>
        <dbReference type="ARBA" id="ARBA00022968"/>
    </source>
</evidence>
<feature type="binding site" description="covalent" evidence="10 11">
    <location>
        <position position="129"/>
    </location>
    <ligand>
        <name>heme</name>
        <dbReference type="ChEBI" id="CHEBI:30413"/>
    </ligand>
</feature>
<dbReference type="PANTHER" id="PTHR34128:SF2">
    <property type="entry name" value="CYTOCHROME C-TYPE BIOGENESIS PROTEIN CCME HOMOLOG, MITOCHONDRIAL"/>
    <property type="match status" value="1"/>
</dbReference>
<feature type="binding site" description="axial binding residue" evidence="10 11">
    <location>
        <position position="133"/>
    </location>
    <ligand>
        <name>heme</name>
        <dbReference type="ChEBI" id="CHEBI:30413"/>
    </ligand>
    <ligandPart>
        <name>Fe</name>
        <dbReference type="ChEBI" id="CHEBI:18248"/>
    </ligandPart>
</feature>
<dbReference type="GO" id="GO:0046872">
    <property type="term" value="F:metal ion binding"/>
    <property type="evidence" value="ECO:0007669"/>
    <property type="project" value="UniProtKB-KW"/>
</dbReference>
<evidence type="ECO:0000256" key="8">
    <source>
        <dbReference type="ARBA" id="ARBA00023004"/>
    </source>
</evidence>
<dbReference type="EMBL" id="FNAK01000001">
    <property type="protein sequence ID" value="SDD34781.1"/>
    <property type="molecule type" value="Genomic_DNA"/>
</dbReference>
<evidence type="ECO:0000256" key="10">
    <source>
        <dbReference type="HAMAP-Rule" id="MF_01959"/>
    </source>
</evidence>
<keyword evidence="3 10" id="KW-0812">Transmembrane</keyword>
<dbReference type="STRING" id="637679.GCA_001550055_00463"/>
<feature type="region of interest" description="Disordered" evidence="12">
    <location>
        <begin position="136"/>
        <end position="159"/>
    </location>
</feature>
<evidence type="ECO:0000256" key="4">
    <source>
        <dbReference type="ARBA" id="ARBA00022723"/>
    </source>
</evidence>
<dbReference type="GO" id="GO:0020037">
    <property type="term" value="F:heme binding"/>
    <property type="evidence" value="ECO:0007669"/>
    <property type="project" value="InterPro"/>
</dbReference>
<keyword evidence="10" id="KW-1003">Cell membrane</keyword>
<evidence type="ECO:0000256" key="1">
    <source>
        <dbReference type="ARBA" id="ARBA00004370"/>
    </source>
</evidence>
<keyword evidence="4 10" id="KW-0479">Metal-binding</keyword>
<feature type="transmembrane region" description="Helical" evidence="13">
    <location>
        <begin position="12"/>
        <end position="33"/>
    </location>
</feature>
<dbReference type="Gene3D" id="2.40.50.140">
    <property type="entry name" value="Nucleic acid-binding proteins"/>
    <property type="match status" value="1"/>
</dbReference>
<evidence type="ECO:0000256" key="9">
    <source>
        <dbReference type="ARBA" id="ARBA00023136"/>
    </source>
</evidence>
<dbReference type="InterPro" id="IPR012340">
    <property type="entry name" value="NA-bd_OB-fold"/>
</dbReference>
<evidence type="ECO:0000256" key="11">
    <source>
        <dbReference type="PIRSR" id="PIRSR604329-50"/>
    </source>
</evidence>
<comment type="function">
    <text evidence="10">Heme chaperone required for the biogenesis of c-type cytochromes. Transiently binds heme delivered by CcmC and transfers the heme to apo-cytochromes in a process facilitated by CcmF and CcmH.</text>
</comment>
<gene>
    <name evidence="10" type="primary">ccmE</name>
    <name evidence="10" type="synonym">cycJ</name>
    <name evidence="14" type="ORF">SAMN04488071_0426</name>
</gene>
<dbReference type="RefSeq" id="WP_068308468.1">
    <property type="nucleotide sequence ID" value="NZ_DAIOMO010000003.1"/>
</dbReference>
<keyword evidence="2 10" id="KW-0349">Heme</keyword>
<evidence type="ECO:0000256" key="7">
    <source>
        <dbReference type="ARBA" id="ARBA00022989"/>
    </source>
</evidence>
<evidence type="ECO:0000256" key="12">
    <source>
        <dbReference type="SAM" id="MobiDB-lite"/>
    </source>
</evidence>
<comment type="subcellular location">
    <subcellularLocation>
        <location evidence="10">Cell membrane</location>
        <topology evidence="10">Single-pass type II membrane protein</topology>
    </subcellularLocation>
    <subcellularLocation>
        <location evidence="1">Membrane</location>
    </subcellularLocation>
</comment>
<protein>
    <recommendedName>
        <fullName evidence="10">Cytochrome c-type biogenesis protein CcmE</fullName>
    </recommendedName>
    <alternativeName>
        <fullName evidence="10">Cytochrome c maturation protein E</fullName>
    </alternativeName>
    <alternativeName>
        <fullName evidence="10">Heme chaperone CcmE</fullName>
    </alternativeName>
</protein>
<dbReference type="GO" id="GO:0005886">
    <property type="term" value="C:plasma membrane"/>
    <property type="evidence" value="ECO:0007669"/>
    <property type="project" value="UniProtKB-SubCell"/>
</dbReference>
<dbReference type="Pfam" id="PF03100">
    <property type="entry name" value="CcmE"/>
    <property type="match status" value="1"/>
</dbReference>
<evidence type="ECO:0000256" key="5">
    <source>
        <dbReference type="ARBA" id="ARBA00022748"/>
    </source>
</evidence>
<evidence type="ECO:0000256" key="3">
    <source>
        <dbReference type="ARBA" id="ARBA00022692"/>
    </source>
</evidence>
<keyword evidence="15" id="KW-1185">Reference proteome</keyword>
<comment type="similarity">
    <text evidence="10">Belongs to the CcmE/CycJ family.</text>
</comment>
<keyword evidence="5 10" id="KW-0201">Cytochrome c-type biogenesis</keyword>
<dbReference type="GO" id="GO:0017003">
    <property type="term" value="P:protein-heme linkage"/>
    <property type="evidence" value="ECO:0007669"/>
    <property type="project" value="UniProtKB-UniRule"/>
</dbReference>
<dbReference type="SUPFAM" id="SSF82093">
    <property type="entry name" value="Heme chaperone CcmE"/>
    <property type="match status" value="1"/>
</dbReference>
<sequence>MAGLKTRKRQRLVVMIVAVAVLALAAFLIVFAGRQTGSFNLFLQPSEVFQQKVAVGQRFRLGGLVETGSVARKDDGLTYEFRVTDCAADLPVSYTGIMPSLFREGQGVVSEGALNADGVFVADTVLAKHDENYAAPGTLPKNEEACGHPEALTAGQDGR</sequence>
<keyword evidence="7 10" id="KW-1133">Transmembrane helix</keyword>
<dbReference type="NCBIfam" id="NF009731">
    <property type="entry name" value="PRK13254.1-5"/>
    <property type="match status" value="1"/>
</dbReference>
<feature type="topological domain" description="Extracellular" evidence="10">
    <location>
        <begin position="33"/>
        <end position="159"/>
    </location>
</feature>
<organism evidence="14 15">
    <name type="scientific">Kordiimonas lacus</name>
    <dbReference type="NCBI Taxonomy" id="637679"/>
    <lineage>
        <taxon>Bacteria</taxon>
        <taxon>Pseudomonadati</taxon>
        <taxon>Pseudomonadota</taxon>
        <taxon>Alphaproteobacteria</taxon>
        <taxon>Kordiimonadales</taxon>
        <taxon>Kordiimonadaceae</taxon>
        <taxon>Kordiimonas</taxon>
    </lineage>
</organism>
<dbReference type="InterPro" id="IPR036127">
    <property type="entry name" value="CcmE-like_sf"/>
</dbReference>
<evidence type="ECO:0000256" key="13">
    <source>
        <dbReference type="SAM" id="Phobius"/>
    </source>
</evidence>
<proteinExistence type="inferred from homology"/>
<dbReference type="InterPro" id="IPR004329">
    <property type="entry name" value="CcmE"/>
</dbReference>